<dbReference type="EMBL" id="FRDL01000014">
    <property type="protein sequence ID" value="SHN77057.1"/>
    <property type="molecule type" value="Genomic_DNA"/>
</dbReference>
<protein>
    <submittedName>
        <fullName evidence="2">Uncharacterized protein</fullName>
    </submittedName>
</protein>
<gene>
    <name evidence="2" type="ORF">SAMN05216200_11441</name>
</gene>
<keyword evidence="3" id="KW-1185">Reference proteome</keyword>
<feature type="compositionally biased region" description="Low complexity" evidence="1">
    <location>
        <begin position="18"/>
        <end position="40"/>
    </location>
</feature>
<feature type="region of interest" description="Disordered" evidence="1">
    <location>
        <begin position="1"/>
        <end position="53"/>
    </location>
</feature>
<reference evidence="2 3" key="1">
    <citation type="submission" date="2016-12" db="EMBL/GenBank/DDBJ databases">
        <authorList>
            <person name="Song W.-J."/>
            <person name="Kurnit D.M."/>
        </authorList>
    </citation>
    <scope>NUCLEOTIDE SEQUENCE [LARGE SCALE GENOMIC DNA]</scope>
    <source>
        <strain evidence="2 3">CGMCC 1.10808</strain>
    </source>
</reference>
<evidence type="ECO:0000313" key="3">
    <source>
        <dbReference type="Proteomes" id="UP000184066"/>
    </source>
</evidence>
<dbReference type="AlphaFoldDB" id="A0A1M7U2E5"/>
<organism evidence="2 3">
    <name type="scientific">Oceanicella actignis</name>
    <dbReference type="NCBI Taxonomy" id="1189325"/>
    <lineage>
        <taxon>Bacteria</taxon>
        <taxon>Pseudomonadati</taxon>
        <taxon>Pseudomonadota</taxon>
        <taxon>Alphaproteobacteria</taxon>
        <taxon>Rhodobacterales</taxon>
        <taxon>Paracoccaceae</taxon>
        <taxon>Oceanicella</taxon>
    </lineage>
</organism>
<evidence type="ECO:0000313" key="2">
    <source>
        <dbReference type="EMBL" id="SHN77057.1"/>
    </source>
</evidence>
<accession>A0A1M7U2E5</accession>
<dbReference type="Proteomes" id="UP000184066">
    <property type="component" value="Unassembled WGS sequence"/>
</dbReference>
<dbReference type="STRING" id="1189325.SAMN04488119_101381"/>
<evidence type="ECO:0000256" key="1">
    <source>
        <dbReference type="SAM" id="MobiDB-lite"/>
    </source>
</evidence>
<feature type="compositionally biased region" description="Pro residues" evidence="1">
    <location>
        <begin position="41"/>
        <end position="53"/>
    </location>
</feature>
<sequence>MQCPQPQPQRDPRRGRPAPRAARPSPRAIASAARFAAAPAAAPPPAPPLAWPAPRPHSLDELLVIFAAVAAAAGDYPLARLAAETGRREADLALAAARLVGAGVIAEEWTAHGPGARCDLTISAAQVAGLGANAMAEAVRAYEAARAVMGCGA</sequence>
<proteinExistence type="predicted"/>
<name>A0A1M7U2E5_9RHOB</name>